<dbReference type="InterPro" id="IPR050583">
    <property type="entry name" value="Mycobacterial_A85_antigen"/>
</dbReference>
<accession>A0A2S7I3R1</accession>
<dbReference type="Gene3D" id="3.40.50.1820">
    <property type="entry name" value="alpha/beta hydrolase"/>
    <property type="match status" value="1"/>
</dbReference>
<evidence type="ECO:0000313" key="2">
    <source>
        <dbReference type="Proteomes" id="UP000238565"/>
    </source>
</evidence>
<sequence length="301" mass="35155">MKNLVFLLLTIVTFGQTPEVSSGKIIEYKNFKSEIIGERSVRIWLPENYNPKVKHQVLYANDGQMLWDETITWNKQEWKLDENLGELIREKKIKPTIVVAIDNADKNRHSEYFPQKPFESLSQKKQDSLYNLFRNNNQSLFGGKIYSDEYLKFLVKELKPFVDKNYSTYTDAPHTFIMGSSMGGLISMYAICEYPEVFGGAICMSTHWLGIFASENNPIPLAFQNYLKANLPNPKTHKIYFDFGTETLDKMYEPFQMKVDEIMKTKKFGKKNWQTLKFDGEDHSEKSWAKRLSIPLTFMLK</sequence>
<dbReference type="InterPro" id="IPR029058">
    <property type="entry name" value="AB_hydrolase_fold"/>
</dbReference>
<dbReference type="Proteomes" id="UP000238565">
    <property type="component" value="Unassembled WGS sequence"/>
</dbReference>
<dbReference type="RefSeq" id="WP_104793855.1">
    <property type="nucleotide sequence ID" value="NZ_PTPZ01000005.1"/>
</dbReference>
<reference evidence="1 2" key="1">
    <citation type="submission" date="2018-02" db="EMBL/GenBank/DDBJ databases">
        <title>Draft genome sequence of bacterial isolates from marine environment.</title>
        <authorList>
            <person name="Singh S.K."/>
            <person name="Hill R."/>
            <person name="Major S."/>
            <person name="Cai H."/>
            <person name="Li Y."/>
        </authorList>
    </citation>
    <scope>NUCLEOTIDE SEQUENCE [LARGE SCALE GENOMIC DNA]</scope>
    <source>
        <strain evidence="1 2">IMET F</strain>
    </source>
</reference>
<dbReference type="AlphaFoldDB" id="A0A2S7I3R1"/>
<gene>
    <name evidence="1" type="ORF">C3729_09040</name>
</gene>
<proteinExistence type="predicted"/>
<dbReference type="EMBL" id="PTPZ01000005">
    <property type="protein sequence ID" value="PPZ91149.1"/>
    <property type="molecule type" value="Genomic_DNA"/>
</dbReference>
<dbReference type="InterPro" id="IPR000801">
    <property type="entry name" value="Esterase-like"/>
</dbReference>
<evidence type="ECO:0000313" key="1">
    <source>
        <dbReference type="EMBL" id="PPZ91149.1"/>
    </source>
</evidence>
<dbReference type="PANTHER" id="PTHR48098">
    <property type="entry name" value="ENTEROCHELIN ESTERASE-RELATED"/>
    <property type="match status" value="1"/>
</dbReference>
<protein>
    <submittedName>
        <fullName evidence="1">Esterase</fullName>
    </submittedName>
</protein>
<dbReference type="PANTHER" id="PTHR48098:SF6">
    <property type="entry name" value="FERRI-BACILLIBACTIN ESTERASE BESA"/>
    <property type="match status" value="1"/>
</dbReference>
<dbReference type="Pfam" id="PF00756">
    <property type="entry name" value="Esterase"/>
    <property type="match status" value="1"/>
</dbReference>
<organism evidence="1 2">
    <name type="scientific">Cloacibacterium normanense</name>
    <dbReference type="NCBI Taxonomy" id="237258"/>
    <lineage>
        <taxon>Bacteria</taxon>
        <taxon>Pseudomonadati</taxon>
        <taxon>Bacteroidota</taxon>
        <taxon>Flavobacteriia</taxon>
        <taxon>Flavobacteriales</taxon>
        <taxon>Weeksellaceae</taxon>
    </lineage>
</organism>
<name>A0A2S7I3R1_9FLAO</name>
<comment type="caution">
    <text evidence="1">The sequence shown here is derived from an EMBL/GenBank/DDBJ whole genome shotgun (WGS) entry which is preliminary data.</text>
</comment>
<dbReference type="SUPFAM" id="SSF53474">
    <property type="entry name" value="alpha/beta-Hydrolases"/>
    <property type="match status" value="1"/>
</dbReference>